<dbReference type="Proteomes" id="UP000606499">
    <property type="component" value="Unassembled WGS sequence"/>
</dbReference>
<evidence type="ECO:0000256" key="4">
    <source>
        <dbReference type="ARBA" id="ARBA00023136"/>
    </source>
</evidence>
<feature type="transmembrane region" description="Helical" evidence="6">
    <location>
        <begin position="109"/>
        <end position="129"/>
    </location>
</feature>
<evidence type="ECO:0000256" key="2">
    <source>
        <dbReference type="ARBA" id="ARBA00022692"/>
    </source>
</evidence>
<dbReference type="EMBL" id="JACOPL010000003">
    <property type="protein sequence ID" value="MBC5724660.1"/>
    <property type="molecule type" value="Genomic_DNA"/>
</dbReference>
<protein>
    <submittedName>
        <fullName evidence="7">Hemolysin III family protein</fullName>
    </submittedName>
</protein>
<evidence type="ECO:0000256" key="6">
    <source>
        <dbReference type="SAM" id="Phobius"/>
    </source>
</evidence>
<dbReference type="GO" id="GO:0046872">
    <property type="term" value="F:metal ion binding"/>
    <property type="evidence" value="ECO:0007669"/>
    <property type="project" value="UniProtKB-KW"/>
</dbReference>
<feature type="transmembrane region" description="Helical" evidence="6">
    <location>
        <begin position="162"/>
        <end position="181"/>
    </location>
</feature>
<feature type="transmembrane region" description="Helical" evidence="6">
    <location>
        <begin position="43"/>
        <end position="66"/>
    </location>
</feature>
<dbReference type="Pfam" id="PF03006">
    <property type="entry name" value="HlyIII"/>
    <property type="match status" value="1"/>
</dbReference>
<feature type="transmembrane region" description="Helical" evidence="6">
    <location>
        <begin position="12"/>
        <end position="37"/>
    </location>
</feature>
<proteinExistence type="predicted"/>
<evidence type="ECO:0000256" key="1">
    <source>
        <dbReference type="ARBA" id="ARBA00004141"/>
    </source>
</evidence>
<feature type="binding site" evidence="5">
    <location>
        <position position="198"/>
    </location>
    <ligand>
        <name>Zn(2+)</name>
        <dbReference type="ChEBI" id="CHEBI:29105"/>
    </ligand>
</feature>
<feature type="transmembrane region" description="Helical" evidence="6">
    <location>
        <begin position="136"/>
        <end position="156"/>
    </location>
</feature>
<organism evidence="7 8">
    <name type="scientific">Agathobaculum faecis</name>
    <dbReference type="NCBI Taxonomy" id="2763013"/>
    <lineage>
        <taxon>Bacteria</taxon>
        <taxon>Bacillati</taxon>
        <taxon>Bacillota</taxon>
        <taxon>Clostridia</taxon>
        <taxon>Eubacteriales</taxon>
        <taxon>Butyricicoccaceae</taxon>
        <taxon>Agathobaculum</taxon>
    </lineage>
</organism>
<keyword evidence="5" id="KW-0479">Metal-binding</keyword>
<feature type="transmembrane region" description="Helical" evidence="6">
    <location>
        <begin position="86"/>
        <end position="103"/>
    </location>
</feature>
<name>A0A923LV16_9FIRM</name>
<feature type="binding site" evidence="5">
    <location>
        <position position="194"/>
    </location>
    <ligand>
        <name>Zn(2+)</name>
        <dbReference type="ChEBI" id="CHEBI:29105"/>
    </ligand>
</feature>
<evidence type="ECO:0000256" key="3">
    <source>
        <dbReference type="ARBA" id="ARBA00022989"/>
    </source>
</evidence>
<keyword evidence="4 6" id="KW-0472">Membrane</keyword>
<comment type="subcellular location">
    <subcellularLocation>
        <location evidence="1">Membrane</location>
        <topology evidence="1">Multi-pass membrane protein</topology>
    </subcellularLocation>
</comment>
<dbReference type="AlphaFoldDB" id="A0A923LV16"/>
<feature type="binding site" evidence="5">
    <location>
        <position position="67"/>
    </location>
    <ligand>
        <name>Zn(2+)</name>
        <dbReference type="ChEBI" id="CHEBI:29105"/>
    </ligand>
</feature>
<accession>A0A923LV16</accession>
<dbReference type="InterPro" id="IPR004254">
    <property type="entry name" value="AdipoR/HlyIII-related"/>
</dbReference>
<gene>
    <name evidence="7" type="ORF">H8S45_04195</name>
</gene>
<comment type="caution">
    <text evidence="7">The sequence shown here is derived from an EMBL/GenBank/DDBJ whole genome shotgun (WGS) entry which is preliminary data.</text>
</comment>
<dbReference type="PANTHER" id="PTHR20855:SF3">
    <property type="entry name" value="LD03007P"/>
    <property type="match status" value="1"/>
</dbReference>
<evidence type="ECO:0000313" key="8">
    <source>
        <dbReference type="Proteomes" id="UP000606499"/>
    </source>
</evidence>
<dbReference type="RefSeq" id="WP_054326814.1">
    <property type="nucleotide sequence ID" value="NZ_JACOPL010000003.1"/>
</dbReference>
<dbReference type="GO" id="GO:0016020">
    <property type="term" value="C:membrane"/>
    <property type="evidence" value="ECO:0007669"/>
    <property type="project" value="UniProtKB-SubCell"/>
</dbReference>
<keyword evidence="5" id="KW-0862">Zinc</keyword>
<evidence type="ECO:0000313" key="7">
    <source>
        <dbReference type="EMBL" id="MBC5724660.1"/>
    </source>
</evidence>
<dbReference type="PANTHER" id="PTHR20855">
    <property type="entry name" value="ADIPOR/PROGESTIN RECEPTOR-RELATED"/>
    <property type="match status" value="1"/>
</dbReference>
<evidence type="ECO:0000256" key="5">
    <source>
        <dbReference type="PIRSR" id="PIRSR604254-1"/>
    </source>
</evidence>
<keyword evidence="3 6" id="KW-1133">Transmembrane helix</keyword>
<keyword evidence="2 6" id="KW-0812">Transmembrane</keyword>
<keyword evidence="8" id="KW-1185">Reference proteome</keyword>
<sequence>MPRVFQKAREPFSSYSHFVGAVLSGLGLLIVLVRLLFGSAVSGSLAAAAVIFCLSLIALYSASSVYHFSEKGEAVVRRLKKLDHSMIYVLIAGSYTPILLRYMPSPRCYVFLGAVWLVALAGIAVKLLWIDAPRLIGTALYLVLGWAIAFDFGAVLSMPVPAIALLAAGGLSYTVGGIIYMAKKPNLGPLIGFHELFHLFVIVGSLCHYAMVFWYVL</sequence>
<reference evidence="7" key="1">
    <citation type="submission" date="2020-08" db="EMBL/GenBank/DDBJ databases">
        <title>Genome public.</title>
        <authorList>
            <person name="Liu C."/>
            <person name="Sun Q."/>
        </authorList>
    </citation>
    <scope>NUCLEOTIDE SEQUENCE</scope>
    <source>
        <strain evidence="7">NSJ-28</strain>
    </source>
</reference>
<feature type="transmembrane region" description="Helical" evidence="6">
    <location>
        <begin position="193"/>
        <end position="216"/>
    </location>
</feature>